<dbReference type="Proteomes" id="UP000193920">
    <property type="component" value="Unassembled WGS sequence"/>
</dbReference>
<protein>
    <recommendedName>
        <fullName evidence="2">TLDc domain-containing protein</fullName>
    </recommendedName>
</protein>
<comment type="caution">
    <text evidence="3">The sequence shown here is derived from an EMBL/GenBank/DDBJ whole genome shotgun (WGS) entry which is preliminary data.</text>
</comment>
<evidence type="ECO:0000313" key="3">
    <source>
        <dbReference type="EMBL" id="ORY26092.1"/>
    </source>
</evidence>
<accession>A0A1Y2AU63</accession>
<organism evidence="3 4">
    <name type="scientific">Neocallimastix californiae</name>
    <dbReference type="NCBI Taxonomy" id="1754190"/>
    <lineage>
        <taxon>Eukaryota</taxon>
        <taxon>Fungi</taxon>
        <taxon>Fungi incertae sedis</taxon>
        <taxon>Chytridiomycota</taxon>
        <taxon>Chytridiomycota incertae sedis</taxon>
        <taxon>Neocallimastigomycetes</taxon>
        <taxon>Neocallimastigales</taxon>
        <taxon>Neocallimastigaceae</taxon>
        <taxon>Neocallimastix</taxon>
    </lineage>
</organism>
<feature type="coiled-coil region" evidence="1">
    <location>
        <begin position="136"/>
        <end position="177"/>
    </location>
</feature>
<reference evidence="3 4" key="1">
    <citation type="submission" date="2016-08" db="EMBL/GenBank/DDBJ databases">
        <title>A Parts List for Fungal Cellulosomes Revealed by Comparative Genomics.</title>
        <authorList>
            <consortium name="DOE Joint Genome Institute"/>
            <person name="Haitjema C.H."/>
            <person name="Gilmore S.P."/>
            <person name="Henske J.K."/>
            <person name="Solomon K.V."/>
            <person name="De Groot R."/>
            <person name="Kuo A."/>
            <person name="Mondo S.J."/>
            <person name="Salamov A.A."/>
            <person name="Labutti K."/>
            <person name="Zhao Z."/>
            <person name="Chiniquy J."/>
            <person name="Barry K."/>
            <person name="Brewer H.M."/>
            <person name="Purvine S.O."/>
            <person name="Wright A.T."/>
            <person name="Boxma B."/>
            <person name="Van Alen T."/>
            <person name="Hackstein J.H."/>
            <person name="Baker S.E."/>
            <person name="Grigoriev I.V."/>
            <person name="O'Malley M.A."/>
        </authorList>
    </citation>
    <scope>NUCLEOTIDE SEQUENCE [LARGE SCALE GENOMIC DNA]</scope>
    <source>
        <strain evidence="3 4">G1</strain>
    </source>
</reference>
<sequence>MAITPIIKILTFDAFTEDLKKYEITISRSKEENLLIKAIYKNGLIIKEYTITYTLIKLKTIHIFKLFDSVDDCILFMSDTLKCNKLREINCKLKEEEDKGILIIPIELGRINEIEFELLGKEKTIKDSVDYALELINKIYNENIELKTEIENLKKDKENILSKLSKLEEEYENFTKIRNIPVDNLLENEPVDNLFNDSVIVTKNENRMIYNWTDDGKRIGGFTKISLSSPSNNYNYKANPDSFIFSLDTCQKLEKVGNREFAVCHYSNRGPTFGGGHDIFIFSECRTNSKSYCYPGFTYKSISTMKPKWKNYFKVDDYEVYLIEI</sequence>
<dbReference type="STRING" id="1754190.A0A1Y2AU63"/>
<proteinExistence type="predicted"/>
<evidence type="ECO:0000313" key="4">
    <source>
        <dbReference type="Proteomes" id="UP000193920"/>
    </source>
</evidence>
<dbReference type="EMBL" id="MCOG01000205">
    <property type="protein sequence ID" value="ORY26092.1"/>
    <property type="molecule type" value="Genomic_DNA"/>
</dbReference>
<gene>
    <name evidence="3" type="ORF">LY90DRAFT_513885</name>
</gene>
<feature type="domain" description="TLDc" evidence="2">
    <location>
        <begin position="199"/>
        <end position="323"/>
    </location>
</feature>
<evidence type="ECO:0000256" key="1">
    <source>
        <dbReference type="SAM" id="Coils"/>
    </source>
</evidence>
<dbReference type="AlphaFoldDB" id="A0A1Y2AU63"/>
<evidence type="ECO:0000259" key="2">
    <source>
        <dbReference type="Pfam" id="PF07534"/>
    </source>
</evidence>
<dbReference type="InterPro" id="IPR006571">
    <property type="entry name" value="TLDc_dom"/>
</dbReference>
<name>A0A1Y2AU63_9FUNG</name>
<dbReference type="Pfam" id="PF07534">
    <property type="entry name" value="TLD"/>
    <property type="match status" value="1"/>
</dbReference>
<keyword evidence="4" id="KW-1185">Reference proteome</keyword>
<dbReference type="OrthoDB" id="2403337at2759"/>
<keyword evidence="1" id="KW-0175">Coiled coil</keyword>